<feature type="region of interest" description="Disordered" evidence="1">
    <location>
        <begin position="314"/>
        <end position="336"/>
    </location>
</feature>
<protein>
    <submittedName>
        <fullName evidence="2">Uncharacterized protein</fullName>
    </submittedName>
</protein>
<dbReference type="Proteomes" id="UP001628179">
    <property type="component" value="Unassembled WGS sequence"/>
</dbReference>
<reference evidence="2 3" key="1">
    <citation type="submission" date="2024-09" db="EMBL/GenBank/DDBJ databases">
        <title>Itraconazole resistance in Madurella fahalii resulting from another homologue of gene encoding cytochrome P450 14-alpha sterol demethylase (CYP51).</title>
        <authorList>
            <person name="Yoshioka I."/>
            <person name="Fahal A.H."/>
            <person name="Kaneko S."/>
            <person name="Yaguchi T."/>
        </authorList>
    </citation>
    <scope>NUCLEOTIDE SEQUENCE [LARGE SCALE GENOMIC DNA]</scope>
    <source>
        <strain evidence="2 3">IFM 68171</strain>
    </source>
</reference>
<evidence type="ECO:0000313" key="3">
    <source>
        <dbReference type="Proteomes" id="UP001628179"/>
    </source>
</evidence>
<dbReference type="EMBL" id="BAAFSV010000002">
    <property type="protein sequence ID" value="GAB1314653.1"/>
    <property type="molecule type" value="Genomic_DNA"/>
</dbReference>
<name>A0ABQ0GA55_9PEZI</name>
<organism evidence="2 3">
    <name type="scientific">Madurella fahalii</name>
    <dbReference type="NCBI Taxonomy" id="1157608"/>
    <lineage>
        <taxon>Eukaryota</taxon>
        <taxon>Fungi</taxon>
        <taxon>Dikarya</taxon>
        <taxon>Ascomycota</taxon>
        <taxon>Pezizomycotina</taxon>
        <taxon>Sordariomycetes</taxon>
        <taxon>Sordariomycetidae</taxon>
        <taxon>Sordariales</taxon>
        <taxon>Sordariales incertae sedis</taxon>
        <taxon>Madurella</taxon>
    </lineage>
</organism>
<sequence length="454" mass="49889">MFSGSILSTIEEAESDFLLLFDCCNAYHPPNRPSGAGRNVIEVISAVGFGAAVAAEPGTDSFTHHLDEALALAKSRGPLKVVDLYMHIINRLFPEAPSRLRSGSSFVVDRNGAPVEQKSRRQCPVHYWLSGRPKSITLAPLRKKHAGESDEFEAVVKLSHKSPVSTSVDTPQDLAETGVVQFARAEFPQVLISFRVTKDLFDVETWVKWLLEAPPEARDLIKIQGFYGSFSSLLLVKMPVQIWSLLPESSAVSFIGFTTTENLGPDLQKQVDGALTDVSRLQNRSRPTESDRQDTDLDMARAVSKAIPAASCGSSAMQSSYPSARLPSEKITTDPDIGVTPLIEKRESELREVDAAKLQRTSPSGEVLERQLDIWLAGHSATPSKKQLQMAKSRDVQDHGPAKEPGRRRNKITPSGSKEAPLRFACPFFKNSPDLYQNVKTCGGPGWNDVHRVM</sequence>
<proteinExistence type="predicted"/>
<dbReference type="RefSeq" id="XP_070916384.1">
    <property type="nucleotide sequence ID" value="XM_071060283.1"/>
</dbReference>
<evidence type="ECO:0000313" key="2">
    <source>
        <dbReference type="EMBL" id="GAB1314653.1"/>
    </source>
</evidence>
<feature type="region of interest" description="Disordered" evidence="1">
    <location>
        <begin position="382"/>
        <end position="418"/>
    </location>
</feature>
<comment type="caution">
    <text evidence="2">The sequence shown here is derived from an EMBL/GenBank/DDBJ whole genome shotgun (WGS) entry which is preliminary data.</text>
</comment>
<feature type="compositionally biased region" description="Basic and acidic residues" evidence="1">
    <location>
        <begin position="392"/>
        <end position="407"/>
    </location>
</feature>
<keyword evidence="3" id="KW-1185">Reference proteome</keyword>
<gene>
    <name evidence="2" type="ORF">MFIFM68171_04863</name>
</gene>
<accession>A0ABQ0GA55</accession>
<dbReference type="GeneID" id="98175606"/>
<evidence type="ECO:0000256" key="1">
    <source>
        <dbReference type="SAM" id="MobiDB-lite"/>
    </source>
</evidence>